<evidence type="ECO:0000313" key="4">
    <source>
        <dbReference type="Proteomes" id="UP001187471"/>
    </source>
</evidence>
<dbReference type="GO" id="GO:0005524">
    <property type="term" value="F:ATP binding"/>
    <property type="evidence" value="ECO:0007669"/>
    <property type="project" value="UniProtKB-KW"/>
</dbReference>
<dbReference type="EMBL" id="JAVXUO010002241">
    <property type="protein sequence ID" value="KAK2975082.1"/>
    <property type="molecule type" value="Genomic_DNA"/>
</dbReference>
<dbReference type="Pfam" id="PF00012">
    <property type="entry name" value="HSP70"/>
    <property type="match status" value="1"/>
</dbReference>
<dbReference type="InterPro" id="IPR043129">
    <property type="entry name" value="ATPase_NBD"/>
</dbReference>
<protein>
    <submittedName>
        <fullName evidence="3">Uncharacterized protein</fullName>
    </submittedName>
</protein>
<evidence type="ECO:0000313" key="3">
    <source>
        <dbReference type="EMBL" id="KAK2975082.1"/>
    </source>
</evidence>
<dbReference type="AlphaFoldDB" id="A0AA88QS86"/>
<reference evidence="3" key="1">
    <citation type="submission" date="2022-12" db="EMBL/GenBank/DDBJ databases">
        <title>Draft genome assemblies for two species of Escallonia (Escalloniales).</title>
        <authorList>
            <person name="Chanderbali A."/>
            <person name="Dervinis C."/>
            <person name="Anghel I."/>
            <person name="Soltis D."/>
            <person name="Soltis P."/>
            <person name="Zapata F."/>
        </authorList>
    </citation>
    <scope>NUCLEOTIDE SEQUENCE</scope>
    <source>
        <strain evidence="3">UCBG92.1500</strain>
        <tissue evidence="3">Leaf</tissue>
    </source>
</reference>
<sequence>MKLWPFEVVLGANDKPKIVVNYKGKEKQLPTEEISSMVRLKTREIKKKYLGSTIKNAVITVQLTSKTLSARGCRSWLASDRVAYLPTAAIYCHTPLGESSKGDL</sequence>
<organism evidence="3 4">
    <name type="scientific">Escallonia rubra</name>
    <dbReference type="NCBI Taxonomy" id="112253"/>
    <lineage>
        <taxon>Eukaryota</taxon>
        <taxon>Viridiplantae</taxon>
        <taxon>Streptophyta</taxon>
        <taxon>Embryophyta</taxon>
        <taxon>Tracheophyta</taxon>
        <taxon>Spermatophyta</taxon>
        <taxon>Magnoliopsida</taxon>
        <taxon>eudicotyledons</taxon>
        <taxon>Gunneridae</taxon>
        <taxon>Pentapetalae</taxon>
        <taxon>asterids</taxon>
        <taxon>campanulids</taxon>
        <taxon>Escalloniales</taxon>
        <taxon>Escalloniaceae</taxon>
        <taxon>Escallonia</taxon>
    </lineage>
</organism>
<keyword evidence="4" id="KW-1185">Reference proteome</keyword>
<name>A0AA88QS86_9ASTE</name>
<dbReference type="Gene3D" id="3.30.420.40">
    <property type="match status" value="1"/>
</dbReference>
<dbReference type="InterPro" id="IPR013126">
    <property type="entry name" value="Hsp_70_fam"/>
</dbReference>
<accession>A0AA88QS86</accession>
<keyword evidence="2" id="KW-0067">ATP-binding</keyword>
<gene>
    <name evidence="3" type="ORF">RJ640_001393</name>
</gene>
<dbReference type="Proteomes" id="UP001187471">
    <property type="component" value="Unassembled WGS sequence"/>
</dbReference>
<proteinExistence type="predicted"/>
<comment type="caution">
    <text evidence="3">The sequence shown here is derived from an EMBL/GenBank/DDBJ whole genome shotgun (WGS) entry which is preliminary data.</text>
</comment>
<dbReference type="PANTHER" id="PTHR19375">
    <property type="entry name" value="HEAT SHOCK PROTEIN 70KDA"/>
    <property type="match status" value="1"/>
</dbReference>
<dbReference type="SUPFAM" id="SSF53067">
    <property type="entry name" value="Actin-like ATPase domain"/>
    <property type="match status" value="1"/>
</dbReference>
<evidence type="ECO:0000256" key="2">
    <source>
        <dbReference type="ARBA" id="ARBA00022840"/>
    </source>
</evidence>
<dbReference type="GO" id="GO:0140662">
    <property type="term" value="F:ATP-dependent protein folding chaperone"/>
    <property type="evidence" value="ECO:0007669"/>
    <property type="project" value="InterPro"/>
</dbReference>
<keyword evidence="1" id="KW-0547">Nucleotide-binding</keyword>
<evidence type="ECO:0000256" key="1">
    <source>
        <dbReference type="ARBA" id="ARBA00022741"/>
    </source>
</evidence>